<dbReference type="AlphaFoldDB" id="A0A8C9REX9"/>
<accession>A0A8C9REX9</accession>
<feature type="compositionally biased region" description="Basic residues" evidence="2">
    <location>
        <begin position="339"/>
        <end position="360"/>
    </location>
</feature>
<dbReference type="GO" id="GO:0072669">
    <property type="term" value="C:tRNA-splicing ligase complex"/>
    <property type="evidence" value="ECO:0007669"/>
    <property type="project" value="TreeGrafter"/>
</dbReference>
<sequence>MERDSRTVAALRALGYPGNVCLKRCGCEELPCPLVTWLVWEHRTSCPEIRDSYTSSAGSSCSSSAVGAVLVGELRDLLAELRCPFPGLDTETLNLALLDRLTEFLISELEAVRILQYRNAHPEEAERADGTEKEQRAGWVEELQAEGSRELGRARIDEGKGEREELEKEWKLLLGALDMDASSRLSDVTEQVESRLALLPSGHLPGPLLKTSLSSEQWSRLQQISHSLTGDYECRRDMLVKRFQVTLQSFTWGDKGQERSMMLSAMTPPSPFSTHSRVSMSLILAAREDQSYILPVKAGRSTTVHKVLMGSVPDRGGRPGEIEPPMPMWEDRREGGARSHGRRQQRHWGSGKKSKNKKKQ</sequence>
<dbReference type="GeneID" id="108924842"/>
<dbReference type="InterPro" id="IPR018797">
    <property type="entry name" value="FAM98"/>
</dbReference>
<organism evidence="3 4">
    <name type="scientific">Scleropages formosus</name>
    <name type="common">Asian bonytongue</name>
    <name type="synonym">Osteoglossum formosum</name>
    <dbReference type="NCBI Taxonomy" id="113540"/>
    <lineage>
        <taxon>Eukaryota</taxon>
        <taxon>Metazoa</taxon>
        <taxon>Chordata</taxon>
        <taxon>Craniata</taxon>
        <taxon>Vertebrata</taxon>
        <taxon>Euteleostomi</taxon>
        <taxon>Actinopterygii</taxon>
        <taxon>Neopterygii</taxon>
        <taxon>Teleostei</taxon>
        <taxon>Osteoglossocephala</taxon>
        <taxon>Osteoglossomorpha</taxon>
        <taxon>Osteoglossiformes</taxon>
        <taxon>Osteoglossidae</taxon>
        <taxon>Scleropages</taxon>
    </lineage>
</organism>
<dbReference type="Pfam" id="PF10239">
    <property type="entry name" value="DUF2465"/>
    <property type="match status" value="1"/>
</dbReference>
<dbReference type="PANTHER" id="PTHR31353:SF5">
    <property type="entry name" value="IM:7138535"/>
    <property type="match status" value="1"/>
</dbReference>
<evidence type="ECO:0000313" key="3">
    <source>
        <dbReference type="Ensembl" id="ENSSFOP00015010815.1"/>
    </source>
</evidence>
<comment type="similarity">
    <text evidence="1">Belongs to the FAM98 family.</text>
</comment>
<reference evidence="3 4" key="1">
    <citation type="submission" date="2019-04" db="EMBL/GenBank/DDBJ databases">
        <authorList>
            <consortium name="Wellcome Sanger Institute Data Sharing"/>
        </authorList>
    </citation>
    <scope>NUCLEOTIDE SEQUENCE [LARGE SCALE GENOMIC DNA]</scope>
</reference>
<gene>
    <name evidence="3" type="primary">im:7138535</name>
</gene>
<reference evidence="3" key="3">
    <citation type="submission" date="2025-09" db="UniProtKB">
        <authorList>
            <consortium name="Ensembl"/>
        </authorList>
    </citation>
    <scope>IDENTIFICATION</scope>
</reference>
<keyword evidence="4" id="KW-1185">Reference proteome</keyword>
<feature type="region of interest" description="Disordered" evidence="2">
    <location>
        <begin position="310"/>
        <end position="360"/>
    </location>
</feature>
<dbReference type="Ensembl" id="ENSSFOT00015010961.2">
    <property type="protein sequence ID" value="ENSSFOP00015010815.1"/>
    <property type="gene ID" value="ENSSFOG00015007019.2"/>
</dbReference>
<name>A0A8C9REX9_SCLFO</name>
<reference evidence="3" key="2">
    <citation type="submission" date="2025-08" db="UniProtKB">
        <authorList>
            <consortium name="Ensembl"/>
        </authorList>
    </citation>
    <scope>IDENTIFICATION</scope>
</reference>
<evidence type="ECO:0000313" key="4">
    <source>
        <dbReference type="Proteomes" id="UP000694397"/>
    </source>
</evidence>
<evidence type="ECO:0000256" key="2">
    <source>
        <dbReference type="SAM" id="MobiDB-lite"/>
    </source>
</evidence>
<dbReference type="Proteomes" id="UP000694397">
    <property type="component" value="Chromosome 3"/>
</dbReference>
<protein>
    <submittedName>
        <fullName evidence="3">Im:7138535</fullName>
    </submittedName>
</protein>
<dbReference type="PANTHER" id="PTHR31353">
    <property type="entry name" value="FAM98"/>
    <property type="match status" value="1"/>
</dbReference>
<dbReference type="KEGG" id="sfm:108924842"/>
<dbReference type="OrthoDB" id="512356at2759"/>
<evidence type="ECO:0000256" key="1">
    <source>
        <dbReference type="ARBA" id="ARBA00007218"/>
    </source>
</evidence>
<dbReference type="GeneTree" id="ENSGT00440000037341"/>
<proteinExistence type="inferred from homology"/>